<sequence length="152" mass="17080">MIVPDFRDVGLVPTHHTISVSADLVQGPVDRLYGDMLTIYYLPSLEDLTRPVTPLRPFTYRRVIVYHSMVQIIYRYSIYRNNGHDVYMAQSDKTPVRAAVWATQPSLQPHFPNSGHLAVQCAGNLLGGEPFNRVKVFLGRLKPDCSIGVALV</sequence>
<dbReference type="EMBL" id="KZ821616">
    <property type="protein sequence ID" value="PYH72698.1"/>
    <property type="molecule type" value="Genomic_DNA"/>
</dbReference>
<protein>
    <submittedName>
        <fullName evidence="1">Uncharacterized protein</fullName>
    </submittedName>
</protein>
<reference evidence="1" key="1">
    <citation type="submission" date="2016-12" db="EMBL/GenBank/DDBJ databases">
        <title>The genomes of Aspergillus section Nigri reveals drivers in fungal speciation.</title>
        <authorList>
            <consortium name="DOE Joint Genome Institute"/>
            <person name="Vesth T.C."/>
            <person name="Nybo J."/>
            <person name="Theobald S."/>
            <person name="Brandl J."/>
            <person name="Frisvad J.C."/>
            <person name="Nielsen K.F."/>
            <person name="Lyhne E.K."/>
            <person name="Kogle M.E."/>
            <person name="Kuo A."/>
            <person name="Riley R."/>
            <person name="Clum A."/>
            <person name="Nolan M."/>
            <person name="Lipzen A."/>
            <person name="Salamov A."/>
            <person name="Henrissat B."/>
            <person name="Wiebenga A."/>
            <person name="De Vries R.P."/>
            <person name="Grigoriev I.V."/>
            <person name="Mortensen U.H."/>
            <person name="Andersen M.R."/>
            <person name="Baker S.E."/>
        </authorList>
    </citation>
    <scope>NUCLEOTIDE SEQUENCE [LARGE SCALE GENOMIC DNA]</scope>
    <source>
        <strain evidence="1">CBS 113365</strain>
    </source>
</reference>
<name>A0A319CBM4_ASPVC</name>
<organism evidence="1 2">
    <name type="scientific">Aspergillus vadensis (strain CBS 113365 / IMI 142717 / IBT 24658)</name>
    <dbReference type="NCBI Taxonomy" id="1448311"/>
    <lineage>
        <taxon>Eukaryota</taxon>
        <taxon>Fungi</taxon>
        <taxon>Dikarya</taxon>
        <taxon>Ascomycota</taxon>
        <taxon>Pezizomycotina</taxon>
        <taxon>Eurotiomycetes</taxon>
        <taxon>Eurotiomycetidae</taxon>
        <taxon>Eurotiales</taxon>
        <taxon>Aspergillaceae</taxon>
        <taxon>Aspergillus</taxon>
        <taxon>Aspergillus subgen. Circumdati</taxon>
    </lineage>
</organism>
<keyword evidence="2" id="KW-1185">Reference proteome</keyword>
<proteinExistence type="predicted"/>
<evidence type="ECO:0000313" key="2">
    <source>
        <dbReference type="Proteomes" id="UP000248405"/>
    </source>
</evidence>
<dbReference type="Proteomes" id="UP000248405">
    <property type="component" value="Unassembled WGS sequence"/>
</dbReference>
<dbReference type="AlphaFoldDB" id="A0A319CBM4"/>
<dbReference type="RefSeq" id="XP_025566492.1">
    <property type="nucleotide sequence ID" value="XM_025701641.1"/>
</dbReference>
<gene>
    <name evidence="1" type="ORF">BO88DRAFT_167876</name>
</gene>
<dbReference type="GeneID" id="37206233"/>
<evidence type="ECO:0000313" key="1">
    <source>
        <dbReference type="EMBL" id="PYH72698.1"/>
    </source>
</evidence>
<accession>A0A319CBM4</accession>